<gene>
    <name evidence="2" type="ORF">LtaPh_2808200</name>
</gene>
<protein>
    <submittedName>
        <fullName evidence="2">Uncharacterized protein</fullName>
    </submittedName>
</protein>
<feature type="compositionally biased region" description="Basic and acidic residues" evidence="1">
    <location>
        <begin position="46"/>
        <end position="59"/>
    </location>
</feature>
<evidence type="ECO:0000313" key="2">
    <source>
        <dbReference type="EMBL" id="GET89998.1"/>
    </source>
</evidence>
<evidence type="ECO:0000313" key="3">
    <source>
        <dbReference type="Proteomes" id="UP000419144"/>
    </source>
</evidence>
<name>A0A640KKZ7_LEITA</name>
<dbReference type="EMBL" id="BLBS01000039">
    <property type="protein sequence ID" value="GET89998.1"/>
    <property type="molecule type" value="Genomic_DNA"/>
</dbReference>
<reference evidence="2" key="1">
    <citation type="submission" date="2019-11" db="EMBL/GenBank/DDBJ databases">
        <title>Leishmania tarentolae CDS.</title>
        <authorList>
            <person name="Goto Y."/>
            <person name="Yamagishi J."/>
        </authorList>
    </citation>
    <scope>NUCLEOTIDE SEQUENCE [LARGE SCALE GENOMIC DNA]</scope>
    <source>
        <strain evidence="2">Parrot Tar II</strain>
    </source>
</reference>
<feature type="region of interest" description="Disordered" evidence="1">
    <location>
        <begin position="33"/>
        <end position="59"/>
    </location>
</feature>
<keyword evidence="3" id="KW-1185">Reference proteome</keyword>
<evidence type="ECO:0000256" key="1">
    <source>
        <dbReference type="SAM" id="MobiDB-lite"/>
    </source>
</evidence>
<dbReference type="VEuPathDB" id="TriTrypDB:LtaPh_2808200"/>
<dbReference type="OrthoDB" id="407432at2759"/>
<accession>A0A640KKZ7</accession>
<proteinExistence type="predicted"/>
<sequence>MESTVYVQKAHYLAMKTVMDEFNDPTFILSSLTKDPRKPPRLMRSLSDRGIHSESMHSDQLEARHALNKLQFQQRKRSMEDFGERAVKNKKNQSTAADVTKNVLGWIRNDSVL</sequence>
<dbReference type="Proteomes" id="UP000419144">
    <property type="component" value="Unassembled WGS sequence"/>
</dbReference>
<organism evidence="2 3">
    <name type="scientific">Leishmania tarentolae</name>
    <name type="common">Sauroleishmania tarentolae</name>
    <dbReference type="NCBI Taxonomy" id="5689"/>
    <lineage>
        <taxon>Eukaryota</taxon>
        <taxon>Discoba</taxon>
        <taxon>Euglenozoa</taxon>
        <taxon>Kinetoplastea</taxon>
        <taxon>Metakinetoplastina</taxon>
        <taxon>Trypanosomatida</taxon>
        <taxon>Trypanosomatidae</taxon>
        <taxon>Leishmaniinae</taxon>
        <taxon>Leishmania</taxon>
        <taxon>lizard Leishmania</taxon>
    </lineage>
</organism>
<comment type="caution">
    <text evidence="2">The sequence shown here is derived from an EMBL/GenBank/DDBJ whole genome shotgun (WGS) entry which is preliminary data.</text>
</comment>
<dbReference type="AlphaFoldDB" id="A0A640KKZ7"/>